<evidence type="ECO:0000313" key="2">
    <source>
        <dbReference type="EMBL" id="GEX09559.1"/>
    </source>
</evidence>
<feature type="region of interest" description="Disordered" evidence="1">
    <location>
        <begin position="425"/>
        <end position="504"/>
    </location>
</feature>
<feature type="compositionally biased region" description="Basic residues" evidence="1">
    <location>
        <begin position="88"/>
        <end position="97"/>
    </location>
</feature>
<feature type="region of interest" description="Disordered" evidence="1">
    <location>
        <begin position="193"/>
        <end position="220"/>
    </location>
</feature>
<reference evidence="2" key="1">
    <citation type="journal article" date="2019" name="Sci. Rep.">
        <title>Draft genome of Tanacetum cinerariifolium, the natural source of mosquito coil.</title>
        <authorList>
            <person name="Yamashiro T."/>
            <person name="Shiraishi A."/>
            <person name="Satake H."/>
            <person name="Nakayama K."/>
        </authorList>
    </citation>
    <scope>NUCLEOTIDE SEQUENCE</scope>
</reference>
<comment type="caution">
    <text evidence="2">The sequence shown here is derived from an EMBL/GenBank/DDBJ whole genome shotgun (WGS) entry which is preliminary data.</text>
</comment>
<gene>
    <name evidence="2" type="ORF">Tci_281534</name>
</gene>
<evidence type="ECO:0000256" key="1">
    <source>
        <dbReference type="SAM" id="MobiDB-lite"/>
    </source>
</evidence>
<dbReference type="AlphaFoldDB" id="A0A699H2U1"/>
<proteinExistence type="predicted"/>
<feature type="compositionally biased region" description="Basic and acidic residues" evidence="1">
    <location>
        <begin position="196"/>
        <end position="219"/>
    </location>
</feature>
<feature type="compositionally biased region" description="Basic and acidic residues" evidence="1">
    <location>
        <begin position="487"/>
        <end position="504"/>
    </location>
</feature>
<name>A0A699H2U1_TANCI</name>
<protein>
    <submittedName>
        <fullName evidence="2">Uncharacterized protein</fullName>
    </submittedName>
</protein>
<feature type="region of interest" description="Disordered" evidence="1">
    <location>
        <begin position="21"/>
        <end position="147"/>
    </location>
</feature>
<organism evidence="2">
    <name type="scientific">Tanacetum cinerariifolium</name>
    <name type="common">Dalmatian daisy</name>
    <name type="synonym">Chrysanthemum cinerariifolium</name>
    <dbReference type="NCBI Taxonomy" id="118510"/>
    <lineage>
        <taxon>Eukaryota</taxon>
        <taxon>Viridiplantae</taxon>
        <taxon>Streptophyta</taxon>
        <taxon>Embryophyta</taxon>
        <taxon>Tracheophyta</taxon>
        <taxon>Spermatophyta</taxon>
        <taxon>Magnoliopsida</taxon>
        <taxon>eudicotyledons</taxon>
        <taxon>Gunneridae</taxon>
        <taxon>Pentapetalae</taxon>
        <taxon>asterids</taxon>
        <taxon>campanulids</taxon>
        <taxon>Asterales</taxon>
        <taxon>Asteraceae</taxon>
        <taxon>Asteroideae</taxon>
        <taxon>Anthemideae</taxon>
        <taxon>Anthemidinae</taxon>
        <taxon>Tanacetum</taxon>
    </lineage>
</organism>
<accession>A0A699H2U1</accession>
<dbReference type="EMBL" id="BKCJ010089246">
    <property type="protein sequence ID" value="GEX09559.1"/>
    <property type="molecule type" value="Genomic_DNA"/>
</dbReference>
<sequence length="623" mass="69951">MLTNEIKQSDSCQMFIKYSIGAIPSKNSRGKDSHRKNTTDTPKETVKVSKESDLGPPNRPTEGRRPRGVIIQDTPKQEALDTMQAIKNNRKTSRRHPTNGGSSKGTGSIPGVPDESTVIFSTSHEGTGVKPWVPDEGKGTSAADISLSDEENAEYRACNDEYVHEDEEIKDAKDVDTGKDDAKVTDVNIADDEKTEEVKKDDVQAGKEVSHTDQAKDTRAQLPPTNFSLSVSFSFGNKFLNLSSDRSQIVSINPYYTCFSDSCYNISSTPSCYLYHITCATNNNIIPIPPISTEALTFITVVVESPSIITAALTVVQLRVTELEKDVSKLKQVDHSAEVLAFIKSQVPSVMNKYIGTSMGDALQKVLQKHTADLIKQHSVKKSDLFQTMNETKSFNKHPTNQALYHALMEVLIVDEESMDKGVADSLKQHKRQHEDDDDDDPSTRPNQGKQNKRRRNKESKTSKKPSTTKETSRDVVYDDDQAQEASKPKNDKTPKHDWLKHLERPPTPYPKWNIVQVILSVVSVKVKKLHGYGHLEEIVVRRADRQLYKFKEGNFVDLHLNNIEDMLLLAVQRKLFQLDGSVIVDFVVALRMFTRSLVIKRRAEDLQLGVESYQKKLNLTNP</sequence>
<feature type="compositionally biased region" description="Basic and acidic residues" evidence="1">
    <location>
        <begin position="29"/>
        <end position="53"/>
    </location>
</feature>